<dbReference type="eggNOG" id="COG0746">
    <property type="taxonomic scope" value="Bacteria"/>
</dbReference>
<dbReference type="Gene3D" id="3.90.550.10">
    <property type="entry name" value="Spore Coat Polysaccharide Biosynthesis Protein SpsA, Chain A"/>
    <property type="match status" value="1"/>
</dbReference>
<dbReference type="SUPFAM" id="SSF53448">
    <property type="entry name" value="Nucleotide-diphospho-sugar transferases"/>
    <property type="match status" value="1"/>
</dbReference>
<keyword evidence="2" id="KW-1185">Reference proteome</keyword>
<organism evidence="1 2">
    <name type="scientific">Hyphomonas johnsonii MHS-2</name>
    <dbReference type="NCBI Taxonomy" id="1280950"/>
    <lineage>
        <taxon>Bacteria</taxon>
        <taxon>Pseudomonadati</taxon>
        <taxon>Pseudomonadota</taxon>
        <taxon>Alphaproteobacteria</taxon>
        <taxon>Hyphomonadales</taxon>
        <taxon>Hyphomonadaceae</taxon>
        <taxon>Hyphomonas</taxon>
    </lineage>
</organism>
<dbReference type="Proteomes" id="UP000025171">
    <property type="component" value="Unassembled WGS sequence"/>
</dbReference>
<gene>
    <name evidence="1" type="ORF">HJO_16165</name>
</gene>
<evidence type="ECO:0008006" key="3">
    <source>
        <dbReference type="Google" id="ProtNLM"/>
    </source>
</evidence>
<dbReference type="AlphaFoldDB" id="A0A059FBF1"/>
<evidence type="ECO:0000313" key="1">
    <source>
        <dbReference type="EMBL" id="KCZ87935.1"/>
    </source>
</evidence>
<name>A0A059FBF1_9PROT</name>
<dbReference type="InterPro" id="IPR029044">
    <property type="entry name" value="Nucleotide-diphossugar_trans"/>
</dbReference>
<proteinExistence type="predicted"/>
<sequence length="143" mass="16124">MVDHFLREAIAGDADLTVGLATRQTIESVYPQTKRTYLSLGGPELSGCNLFYIATPDALRAVRFWRAAEQDRKRPWLIAWRFGPLTALHILIGRPGVEKVFETVSKRLGTRIKAVLLPFAEAAIDVDSTRDLELVRDIFTRAR</sequence>
<dbReference type="PATRIC" id="fig|1280950.3.peg.3245"/>
<comment type="caution">
    <text evidence="1">The sequence shown here is derived from an EMBL/GenBank/DDBJ whole genome shotgun (WGS) entry which is preliminary data.</text>
</comment>
<protein>
    <recommendedName>
        <fullName evidence="3">MobA-like NTP transferase domain-containing protein</fullName>
    </recommendedName>
</protein>
<evidence type="ECO:0000313" key="2">
    <source>
        <dbReference type="Proteomes" id="UP000025171"/>
    </source>
</evidence>
<dbReference type="STRING" id="1280950.HJO_16165"/>
<dbReference type="EMBL" id="ARYK01000011">
    <property type="protein sequence ID" value="KCZ87935.1"/>
    <property type="molecule type" value="Genomic_DNA"/>
</dbReference>
<accession>A0A059FBF1</accession>
<reference evidence="1 2" key="1">
    <citation type="journal article" date="2014" name="Antonie Van Leeuwenhoek">
        <title>Hyphomonas beringensis sp. nov. and Hyphomonas chukchiensis sp. nov., isolated from surface seawater of the Bering Sea and Chukchi Sea.</title>
        <authorList>
            <person name="Li C."/>
            <person name="Lai Q."/>
            <person name="Li G."/>
            <person name="Dong C."/>
            <person name="Wang J."/>
            <person name="Liao Y."/>
            <person name="Shao Z."/>
        </authorList>
    </citation>
    <scope>NUCLEOTIDE SEQUENCE [LARGE SCALE GENOMIC DNA]</scope>
    <source>
        <strain evidence="1 2">MHS-2</strain>
    </source>
</reference>